<dbReference type="GO" id="GO:0005885">
    <property type="term" value="C:Arp2/3 protein complex"/>
    <property type="evidence" value="ECO:0007669"/>
    <property type="project" value="InterPro"/>
</dbReference>
<dbReference type="SMART" id="SM00320">
    <property type="entry name" value="WD40"/>
    <property type="match status" value="5"/>
</dbReference>
<dbReference type="Gene3D" id="2.130.10.10">
    <property type="entry name" value="YVTN repeat-like/Quinoprotein amine dehydrogenase"/>
    <property type="match status" value="1"/>
</dbReference>
<evidence type="ECO:0000256" key="4">
    <source>
        <dbReference type="ARBA" id="ARBA00022574"/>
    </source>
</evidence>
<dbReference type="GO" id="GO:0034314">
    <property type="term" value="P:Arp2/3 complex-mediated actin nucleation"/>
    <property type="evidence" value="ECO:0007669"/>
    <property type="project" value="InterPro"/>
</dbReference>
<evidence type="ECO:0000256" key="8">
    <source>
        <dbReference type="ARBA" id="ARBA00041244"/>
    </source>
</evidence>
<dbReference type="InterPro" id="IPR019775">
    <property type="entry name" value="WD40_repeat_CS"/>
</dbReference>
<evidence type="ECO:0000256" key="3">
    <source>
        <dbReference type="ARBA" id="ARBA00022490"/>
    </source>
</evidence>
<keyword evidence="3" id="KW-0963">Cytoplasm</keyword>
<dbReference type="PROSITE" id="PS00678">
    <property type="entry name" value="WD_REPEATS_1"/>
    <property type="match status" value="1"/>
</dbReference>
<dbReference type="SUPFAM" id="SSF50978">
    <property type="entry name" value="WD40 repeat-like"/>
    <property type="match status" value="1"/>
</dbReference>
<comment type="similarity">
    <text evidence="2">Belongs to the WD repeat ARPC1 family.</text>
</comment>
<dbReference type="InterPro" id="IPR036322">
    <property type="entry name" value="WD40_repeat_dom_sf"/>
</dbReference>
<accession>A0A7S1H133</accession>
<dbReference type="PROSITE" id="PS50294">
    <property type="entry name" value="WD_REPEATS_REGION"/>
    <property type="match status" value="1"/>
</dbReference>
<dbReference type="InterPro" id="IPR015943">
    <property type="entry name" value="WD40/YVTN_repeat-like_dom_sf"/>
</dbReference>
<proteinExistence type="inferred from homology"/>
<keyword evidence="4 10" id="KW-0853">WD repeat</keyword>
<evidence type="ECO:0000256" key="2">
    <source>
        <dbReference type="ARBA" id="ARBA00006260"/>
    </source>
</evidence>
<organism evidence="11">
    <name type="scientific">Hemiselmis andersenii</name>
    <name type="common">Cryptophyte alga</name>
    <dbReference type="NCBI Taxonomy" id="464988"/>
    <lineage>
        <taxon>Eukaryota</taxon>
        <taxon>Cryptophyceae</taxon>
        <taxon>Cryptomonadales</taxon>
        <taxon>Hemiselmidaceae</taxon>
        <taxon>Hemiselmis</taxon>
    </lineage>
</organism>
<reference evidence="11" key="1">
    <citation type="submission" date="2021-01" db="EMBL/GenBank/DDBJ databases">
        <authorList>
            <person name="Corre E."/>
            <person name="Pelletier E."/>
            <person name="Niang G."/>
            <person name="Scheremetjew M."/>
            <person name="Finn R."/>
            <person name="Kale V."/>
            <person name="Holt S."/>
            <person name="Cochrane G."/>
            <person name="Meng A."/>
            <person name="Brown T."/>
            <person name="Cohen L."/>
        </authorList>
    </citation>
    <scope>NUCLEOTIDE SEQUENCE</scope>
    <source>
        <strain evidence="11">CCMP644</strain>
    </source>
</reference>
<keyword evidence="7" id="KW-0206">Cytoskeleton</keyword>
<feature type="repeat" description="WD" evidence="10">
    <location>
        <begin position="116"/>
        <end position="147"/>
    </location>
</feature>
<comment type="subcellular location">
    <subcellularLocation>
        <location evidence="1">Cytoplasm</location>
        <location evidence="1">Cytoskeleton</location>
    </subcellularLocation>
</comment>
<dbReference type="PANTHER" id="PTHR10709:SF2">
    <property type="entry name" value="ACTIN-RELATED PROTEIN 2_3 COMPLEX SUBUNIT"/>
    <property type="match status" value="1"/>
</dbReference>
<dbReference type="GO" id="GO:0051015">
    <property type="term" value="F:actin filament binding"/>
    <property type="evidence" value="ECO:0007669"/>
    <property type="project" value="TreeGrafter"/>
</dbReference>
<feature type="repeat" description="WD" evidence="10">
    <location>
        <begin position="27"/>
        <end position="63"/>
    </location>
</feature>
<dbReference type="EMBL" id="HBFX01022472">
    <property type="protein sequence ID" value="CAD8959180.1"/>
    <property type="molecule type" value="Transcribed_RNA"/>
</dbReference>
<sequence>MVAFCPMNNEIHIASFEGGAFKVLHVLKEHDQRVTAIDWGAAKNRIVSCAEDRNAYVWDLKDGLWVPTLAVLRINRAATYCKWSPNEEKFAVASGQKCLAVCYYEAENNWWISKLVDGFESSVLTVAWHPSNVVIAAGSTDCTVRMFCAAIKGVDKKPPELFGPDAPMKKIGDLICTIPSKGWVHDVAFSSSGSVLAFTTHDSAVHFVLCQEGQVPGSGGVETVRASGLPHVRMLFLSEDCVVCGGHDNNPTVFARKGGRWAEGRRLDDEKSAKGQGQGASARNAAFNKFEMASQQGLGEGSGGGSSLNTLHQNCISGLATCQAWAPGGQCAKFSSVGLDGRLCFWKVPKLEELFSALAV</sequence>
<evidence type="ECO:0000256" key="6">
    <source>
        <dbReference type="ARBA" id="ARBA00023203"/>
    </source>
</evidence>
<evidence type="ECO:0000256" key="10">
    <source>
        <dbReference type="PROSITE-ProRule" id="PRU00221"/>
    </source>
</evidence>
<gene>
    <name evidence="11" type="ORF">HAND00432_LOCUS13719</name>
</gene>
<keyword evidence="6" id="KW-0009">Actin-binding</keyword>
<dbReference type="PANTHER" id="PTHR10709">
    <property type="entry name" value="ACTIN-RELATED PROTEIN 2/3 COMPLEX SUBUNIT 1"/>
    <property type="match status" value="1"/>
</dbReference>
<evidence type="ECO:0000256" key="5">
    <source>
        <dbReference type="ARBA" id="ARBA00022737"/>
    </source>
</evidence>
<name>A0A7S1H133_HEMAN</name>
<evidence type="ECO:0000313" key="11">
    <source>
        <dbReference type="EMBL" id="CAD8959180.1"/>
    </source>
</evidence>
<dbReference type="InterPro" id="IPR001680">
    <property type="entry name" value="WD40_rpt"/>
</dbReference>
<keyword evidence="5" id="KW-0677">Repeat</keyword>
<dbReference type="AlphaFoldDB" id="A0A7S1H133"/>
<evidence type="ECO:0000256" key="9">
    <source>
        <dbReference type="ARBA" id="ARBA00041789"/>
    </source>
</evidence>
<evidence type="ECO:0000256" key="7">
    <source>
        <dbReference type="ARBA" id="ARBA00023212"/>
    </source>
</evidence>
<dbReference type="Pfam" id="PF00400">
    <property type="entry name" value="WD40"/>
    <property type="match status" value="2"/>
</dbReference>
<dbReference type="PROSITE" id="PS50082">
    <property type="entry name" value="WD_REPEATS_2"/>
    <property type="match status" value="2"/>
</dbReference>
<dbReference type="InterPro" id="IPR017383">
    <property type="entry name" value="ARPC1"/>
</dbReference>
<protein>
    <recommendedName>
        <fullName evidence="8">Arp2/3 complex 41 kDa subunit</fullName>
    </recommendedName>
    <alternativeName>
        <fullName evidence="9">p41-ARC</fullName>
    </alternativeName>
</protein>
<evidence type="ECO:0000256" key="1">
    <source>
        <dbReference type="ARBA" id="ARBA00004245"/>
    </source>
</evidence>